<sequence>MPAGNILTRALAYLQYLKDPPCDKYLSSGTNHVFEMGMKFGAYLEFGLSGDMRNAFLVIIALFASATFEAALTHPPAFSNWHNTSVDGTNNIDNKTQMSEFTFVNTICFGMAMGTSLVLTSHQLIAYLCGPLNLFLVAFAILTYGGVVKIGYIIIPAMVAAFFVPIVLVLPWLTILVKKELLTKRSDDYSLNEALYLIYSTKYA</sequence>
<name>A0ABD1W3L9_9LAMI</name>
<accession>A0ABD1W3L9</accession>
<dbReference type="Proteomes" id="UP001604277">
    <property type="component" value="Unassembled WGS sequence"/>
</dbReference>
<keyword evidence="1" id="KW-1133">Transmembrane helix</keyword>
<feature type="transmembrane region" description="Helical" evidence="1">
    <location>
        <begin position="101"/>
        <end position="119"/>
    </location>
</feature>
<dbReference type="EMBL" id="JBFOLJ010000004">
    <property type="protein sequence ID" value="KAL2544226.1"/>
    <property type="molecule type" value="Genomic_DNA"/>
</dbReference>
<gene>
    <name evidence="2" type="ORF">Fot_13459</name>
</gene>
<evidence type="ECO:0000313" key="3">
    <source>
        <dbReference type="Proteomes" id="UP001604277"/>
    </source>
</evidence>
<keyword evidence="3" id="KW-1185">Reference proteome</keyword>
<organism evidence="2 3">
    <name type="scientific">Forsythia ovata</name>
    <dbReference type="NCBI Taxonomy" id="205694"/>
    <lineage>
        <taxon>Eukaryota</taxon>
        <taxon>Viridiplantae</taxon>
        <taxon>Streptophyta</taxon>
        <taxon>Embryophyta</taxon>
        <taxon>Tracheophyta</taxon>
        <taxon>Spermatophyta</taxon>
        <taxon>Magnoliopsida</taxon>
        <taxon>eudicotyledons</taxon>
        <taxon>Gunneridae</taxon>
        <taxon>Pentapetalae</taxon>
        <taxon>asterids</taxon>
        <taxon>lamiids</taxon>
        <taxon>Lamiales</taxon>
        <taxon>Oleaceae</taxon>
        <taxon>Forsythieae</taxon>
        <taxon>Forsythia</taxon>
    </lineage>
</organism>
<protein>
    <recommendedName>
        <fullName evidence="4">PGG domain-containing protein</fullName>
    </recommendedName>
</protein>
<evidence type="ECO:0000313" key="2">
    <source>
        <dbReference type="EMBL" id="KAL2544226.1"/>
    </source>
</evidence>
<evidence type="ECO:0000256" key="1">
    <source>
        <dbReference type="SAM" id="Phobius"/>
    </source>
</evidence>
<comment type="caution">
    <text evidence="2">The sequence shown here is derived from an EMBL/GenBank/DDBJ whole genome shotgun (WGS) entry which is preliminary data.</text>
</comment>
<feature type="transmembrane region" description="Helical" evidence="1">
    <location>
        <begin position="124"/>
        <end position="144"/>
    </location>
</feature>
<proteinExistence type="predicted"/>
<dbReference type="AlphaFoldDB" id="A0ABD1W3L9"/>
<keyword evidence="1" id="KW-0812">Transmembrane</keyword>
<feature type="transmembrane region" description="Helical" evidence="1">
    <location>
        <begin position="55"/>
        <end position="72"/>
    </location>
</feature>
<feature type="transmembrane region" description="Helical" evidence="1">
    <location>
        <begin position="150"/>
        <end position="177"/>
    </location>
</feature>
<reference evidence="3" key="1">
    <citation type="submission" date="2024-07" db="EMBL/GenBank/DDBJ databases">
        <title>Two chromosome-level genome assemblies of Korean endemic species Abeliophyllum distichum and Forsythia ovata (Oleaceae).</title>
        <authorList>
            <person name="Jang H."/>
        </authorList>
    </citation>
    <scope>NUCLEOTIDE SEQUENCE [LARGE SCALE GENOMIC DNA]</scope>
</reference>
<keyword evidence="1" id="KW-0472">Membrane</keyword>
<evidence type="ECO:0008006" key="4">
    <source>
        <dbReference type="Google" id="ProtNLM"/>
    </source>
</evidence>